<dbReference type="PaxDb" id="67767-A0A0J7MX70"/>
<proteinExistence type="predicted"/>
<reference evidence="1 2" key="1">
    <citation type="submission" date="2015-04" db="EMBL/GenBank/DDBJ databases">
        <title>Lasius niger genome sequencing.</title>
        <authorList>
            <person name="Konorov E.A."/>
            <person name="Nikitin M.A."/>
            <person name="Kirill M.V."/>
            <person name="Chang P."/>
        </authorList>
    </citation>
    <scope>NUCLEOTIDE SEQUENCE [LARGE SCALE GENOMIC DNA]</scope>
    <source>
        <tissue evidence="1">Whole</tissue>
    </source>
</reference>
<gene>
    <name evidence="1" type="ORF">RF55_16700</name>
</gene>
<evidence type="ECO:0000313" key="2">
    <source>
        <dbReference type="Proteomes" id="UP000036403"/>
    </source>
</evidence>
<protein>
    <submittedName>
        <fullName evidence="1">Uncharacterized protein</fullName>
    </submittedName>
</protein>
<organism evidence="1 2">
    <name type="scientific">Lasius niger</name>
    <name type="common">Black garden ant</name>
    <dbReference type="NCBI Taxonomy" id="67767"/>
    <lineage>
        <taxon>Eukaryota</taxon>
        <taxon>Metazoa</taxon>
        <taxon>Ecdysozoa</taxon>
        <taxon>Arthropoda</taxon>
        <taxon>Hexapoda</taxon>
        <taxon>Insecta</taxon>
        <taxon>Pterygota</taxon>
        <taxon>Neoptera</taxon>
        <taxon>Endopterygota</taxon>
        <taxon>Hymenoptera</taxon>
        <taxon>Apocrita</taxon>
        <taxon>Aculeata</taxon>
        <taxon>Formicoidea</taxon>
        <taxon>Formicidae</taxon>
        <taxon>Formicinae</taxon>
        <taxon>Lasius</taxon>
        <taxon>Lasius</taxon>
    </lineage>
</organism>
<accession>A0A0J7MX70</accession>
<dbReference type="EMBL" id="LBMM01014831">
    <property type="protein sequence ID" value="KMQ85030.1"/>
    <property type="molecule type" value="Genomic_DNA"/>
</dbReference>
<sequence length="186" mass="21246">MEKGILGQDQIVQVLTEYLQDSPLLKVVALIGDTSVEKSYTVDLIKKKFRRRSDNGFSSLYPNFVVLENLRAEHLTDVINYVKTFEEAYGNRQITILAVFKVGQIDDSTMRNTDLNRIINTVKDTFIEANISIKIISYEPLTENALEKHIINTAKDIRLTFSQDEINIIKRGLTEDNTDSRKAYGL</sequence>
<dbReference type="Proteomes" id="UP000036403">
    <property type="component" value="Unassembled WGS sequence"/>
</dbReference>
<evidence type="ECO:0000313" key="1">
    <source>
        <dbReference type="EMBL" id="KMQ85030.1"/>
    </source>
</evidence>
<keyword evidence="2" id="KW-1185">Reference proteome</keyword>
<name>A0A0J7MX70_LASNI</name>
<dbReference type="AlphaFoldDB" id="A0A0J7MX70"/>
<comment type="caution">
    <text evidence="1">The sequence shown here is derived from an EMBL/GenBank/DDBJ whole genome shotgun (WGS) entry which is preliminary data.</text>
</comment>
<dbReference type="OrthoDB" id="8191652at2759"/>